<proteinExistence type="predicted"/>
<dbReference type="Proteomes" id="UP000492821">
    <property type="component" value="Unassembled WGS sequence"/>
</dbReference>
<evidence type="ECO:0000313" key="2">
    <source>
        <dbReference type="Proteomes" id="UP000492821"/>
    </source>
</evidence>
<reference evidence="3" key="2">
    <citation type="submission" date="2020-10" db="UniProtKB">
        <authorList>
            <consortium name="WormBaseParasite"/>
        </authorList>
    </citation>
    <scope>IDENTIFICATION</scope>
</reference>
<dbReference type="WBParaSite" id="Pan_g2879.t1">
    <property type="protein sequence ID" value="Pan_g2879.t1"/>
    <property type="gene ID" value="Pan_g2879"/>
</dbReference>
<feature type="region of interest" description="Disordered" evidence="1">
    <location>
        <begin position="1"/>
        <end position="24"/>
    </location>
</feature>
<evidence type="ECO:0000256" key="1">
    <source>
        <dbReference type="SAM" id="MobiDB-lite"/>
    </source>
</evidence>
<organism evidence="2 3">
    <name type="scientific">Panagrellus redivivus</name>
    <name type="common">Microworm</name>
    <dbReference type="NCBI Taxonomy" id="6233"/>
    <lineage>
        <taxon>Eukaryota</taxon>
        <taxon>Metazoa</taxon>
        <taxon>Ecdysozoa</taxon>
        <taxon>Nematoda</taxon>
        <taxon>Chromadorea</taxon>
        <taxon>Rhabditida</taxon>
        <taxon>Tylenchina</taxon>
        <taxon>Panagrolaimomorpha</taxon>
        <taxon>Panagrolaimoidea</taxon>
        <taxon>Panagrolaimidae</taxon>
        <taxon>Panagrellus</taxon>
    </lineage>
</organism>
<sequence length="221" mass="24161">MSESGSYTSLSSLASQSSSCSSSTSSLFTMTSLSRLRRHHRPRGIVSSIVATGTARIIYNDVSGALRGILITSDGESFGLNCLFDTLPDISDDGPSTSSEGRFFVTDGDTGDQYSIEGVTVHFVSVINPVTNNPHRHIKIDHPTIKFATKDLYIGNRAELEVQQHLGAQYEREIGTKPVVHCGEMQIKIVTSQKIEPGYRRESICDTCTIPIVEQSEDFLV</sequence>
<reference evidence="2" key="1">
    <citation type="journal article" date="2013" name="Genetics">
        <title>The draft genome and transcriptome of Panagrellus redivivus are shaped by the harsh demands of a free-living lifestyle.</title>
        <authorList>
            <person name="Srinivasan J."/>
            <person name="Dillman A.R."/>
            <person name="Macchietto M.G."/>
            <person name="Heikkinen L."/>
            <person name="Lakso M."/>
            <person name="Fracchia K.M."/>
            <person name="Antoshechkin I."/>
            <person name="Mortazavi A."/>
            <person name="Wong G."/>
            <person name="Sternberg P.W."/>
        </authorList>
    </citation>
    <scope>NUCLEOTIDE SEQUENCE [LARGE SCALE GENOMIC DNA]</scope>
    <source>
        <strain evidence="2">MT8872</strain>
    </source>
</reference>
<dbReference type="AlphaFoldDB" id="A0A7E4VUB2"/>
<evidence type="ECO:0000313" key="3">
    <source>
        <dbReference type="WBParaSite" id="Pan_g2879.t1"/>
    </source>
</evidence>
<name>A0A7E4VUB2_PANRE</name>
<keyword evidence="2" id="KW-1185">Reference proteome</keyword>
<protein>
    <submittedName>
        <fullName evidence="3">LSM14 domain-containing protein</fullName>
    </submittedName>
</protein>
<accession>A0A7E4VUB2</accession>